<name>A0A1A9W4M5_9MUSC</name>
<dbReference type="VEuPathDB" id="VectorBase:GBRI006127"/>
<accession>A0A1A9W4M5</accession>
<proteinExistence type="predicted"/>
<dbReference type="EnsemblMetazoa" id="GBRI006127-RA">
    <property type="protein sequence ID" value="GBRI006127-PA"/>
    <property type="gene ID" value="GBRI006127"/>
</dbReference>
<reference evidence="2" key="1">
    <citation type="submission" date="2014-03" db="EMBL/GenBank/DDBJ databases">
        <authorList>
            <person name="Aksoy S."/>
            <person name="Warren W."/>
            <person name="Wilson R.K."/>
        </authorList>
    </citation>
    <scope>NUCLEOTIDE SEQUENCE [LARGE SCALE GENOMIC DNA]</scope>
    <source>
        <strain evidence="2">IAEA</strain>
    </source>
</reference>
<evidence type="ECO:0000313" key="1">
    <source>
        <dbReference type="EnsemblMetazoa" id="GBRI006127-PA"/>
    </source>
</evidence>
<dbReference type="Proteomes" id="UP000091820">
    <property type="component" value="Unassembled WGS sequence"/>
</dbReference>
<sequence>MYIYVCIWHPKTKAVNFTVDDEKMRTTLPPGESKDDLFKKISNANTGLKIGSNLRSRSSKDTLQNFYIRMYGCVCKPHLAVNTKTTAKHHSVTCIITTICGAITFLTGTYFDMNSSLPSPVHSKY</sequence>
<keyword evidence="2" id="KW-1185">Reference proteome</keyword>
<reference evidence="1" key="2">
    <citation type="submission" date="2020-05" db="UniProtKB">
        <authorList>
            <consortium name="EnsemblMetazoa"/>
        </authorList>
    </citation>
    <scope>IDENTIFICATION</scope>
    <source>
        <strain evidence="1">IAEA</strain>
    </source>
</reference>
<evidence type="ECO:0000313" key="2">
    <source>
        <dbReference type="Proteomes" id="UP000091820"/>
    </source>
</evidence>
<dbReference type="AlphaFoldDB" id="A0A1A9W4M5"/>
<organism evidence="1 2">
    <name type="scientific">Glossina brevipalpis</name>
    <dbReference type="NCBI Taxonomy" id="37001"/>
    <lineage>
        <taxon>Eukaryota</taxon>
        <taxon>Metazoa</taxon>
        <taxon>Ecdysozoa</taxon>
        <taxon>Arthropoda</taxon>
        <taxon>Hexapoda</taxon>
        <taxon>Insecta</taxon>
        <taxon>Pterygota</taxon>
        <taxon>Neoptera</taxon>
        <taxon>Endopterygota</taxon>
        <taxon>Diptera</taxon>
        <taxon>Brachycera</taxon>
        <taxon>Muscomorpha</taxon>
        <taxon>Hippoboscoidea</taxon>
        <taxon>Glossinidae</taxon>
        <taxon>Glossina</taxon>
    </lineage>
</organism>
<protein>
    <submittedName>
        <fullName evidence="1">Uncharacterized protein</fullName>
    </submittedName>
</protein>